<name>A0A146JW96_9EUKA</name>
<gene>
    <name evidence="1" type="ORF">TPC1_31655</name>
</gene>
<accession>A0A146JW96</accession>
<feature type="non-terminal residue" evidence="1">
    <location>
        <position position="330"/>
    </location>
</feature>
<sequence>IFELNKLYMQNPEVSLLNLIDILKQYSSQEEIYLNLLQIFKSLFNSSPARKQLHLCSSLQDTYVDDLKLFIVNRANKLIAQHILQMKQRLKFGGNLEDEIQRLYSAMKPFDSQNVVKEFNDYVFKALKNQKCLLQFAEVFGLQNQQLSIAGSTKFEDKKSPRRLTQKLTPQMIKIVHKSPGVVTQSSNTCQMSPNVSLKQVQQQFQDDGIKFQFSPKTNQGNLRSPNMTKPNHQIHAVQSRLNAQRSPDAYQIYQTYQDYSPRSMSEDQQTQSGKNFNQHVNQKQISFQKQIPKGIPSGKQKISLNDLENLKQPFKFSEKVSQFQPSSEY</sequence>
<organism evidence="1">
    <name type="scientific">Trepomonas sp. PC1</name>
    <dbReference type="NCBI Taxonomy" id="1076344"/>
    <lineage>
        <taxon>Eukaryota</taxon>
        <taxon>Metamonada</taxon>
        <taxon>Diplomonadida</taxon>
        <taxon>Hexamitidae</taxon>
        <taxon>Hexamitinae</taxon>
        <taxon>Trepomonas</taxon>
    </lineage>
</organism>
<evidence type="ECO:0000313" key="1">
    <source>
        <dbReference type="EMBL" id="JAP88850.1"/>
    </source>
</evidence>
<dbReference type="AlphaFoldDB" id="A0A146JW96"/>
<proteinExistence type="predicted"/>
<reference evidence="1" key="1">
    <citation type="submission" date="2015-07" db="EMBL/GenBank/DDBJ databases">
        <title>Adaptation to a free-living lifestyle via gene acquisitions in the diplomonad Trepomonas sp. PC1.</title>
        <authorList>
            <person name="Xu F."/>
            <person name="Jerlstrom-Hultqvist J."/>
            <person name="Kolisko M."/>
            <person name="Simpson A.G.B."/>
            <person name="Roger A.J."/>
            <person name="Svard S.G."/>
            <person name="Andersson J.O."/>
        </authorList>
    </citation>
    <scope>NUCLEOTIDE SEQUENCE</scope>
    <source>
        <strain evidence="1">PC1</strain>
    </source>
</reference>
<feature type="non-terminal residue" evidence="1">
    <location>
        <position position="1"/>
    </location>
</feature>
<protein>
    <submittedName>
        <fullName evidence="1">Uncharacterized protein</fullName>
    </submittedName>
</protein>
<dbReference type="EMBL" id="GDID01007756">
    <property type="protein sequence ID" value="JAP88850.1"/>
    <property type="molecule type" value="Transcribed_RNA"/>
</dbReference>